<dbReference type="GO" id="GO:0006302">
    <property type="term" value="P:double-strand break repair"/>
    <property type="evidence" value="ECO:0007669"/>
    <property type="project" value="TreeGrafter"/>
</dbReference>
<dbReference type="InterPro" id="IPR039781">
    <property type="entry name" value="Rad21/Rec8-like"/>
</dbReference>
<dbReference type="Proteomes" id="UP001497644">
    <property type="component" value="Chromosome 5"/>
</dbReference>
<protein>
    <recommendedName>
        <fullName evidence="3">Rad21/Rec8-like protein N-terminal domain-containing protein</fullName>
    </recommendedName>
</protein>
<evidence type="ECO:0000256" key="2">
    <source>
        <dbReference type="ARBA" id="ARBA00023242"/>
    </source>
</evidence>
<organism evidence="4 5">
    <name type="scientific">Lasius platythorax</name>
    <dbReference type="NCBI Taxonomy" id="488582"/>
    <lineage>
        <taxon>Eukaryota</taxon>
        <taxon>Metazoa</taxon>
        <taxon>Ecdysozoa</taxon>
        <taxon>Arthropoda</taxon>
        <taxon>Hexapoda</taxon>
        <taxon>Insecta</taxon>
        <taxon>Pterygota</taxon>
        <taxon>Neoptera</taxon>
        <taxon>Endopterygota</taxon>
        <taxon>Hymenoptera</taxon>
        <taxon>Apocrita</taxon>
        <taxon>Aculeata</taxon>
        <taxon>Formicoidea</taxon>
        <taxon>Formicidae</taxon>
        <taxon>Formicinae</taxon>
        <taxon>Lasius</taxon>
        <taxon>Lasius</taxon>
    </lineage>
</organism>
<accession>A0AAV2NXK3</accession>
<feature type="domain" description="Rad21/Rec8-like protein N-terminal" evidence="3">
    <location>
        <begin position="1"/>
        <end position="111"/>
    </location>
</feature>
<dbReference type="Pfam" id="PF04825">
    <property type="entry name" value="Rad21_Rec8_N"/>
    <property type="match status" value="1"/>
</dbReference>
<dbReference type="Gene3D" id="1.10.10.580">
    <property type="entry name" value="Structural maintenance of chromosome 1. Chain E"/>
    <property type="match status" value="1"/>
</dbReference>
<evidence type="ECO:0000256" key="1">
    <source>
        <dbReference type="ARBA" id="ARBA00004123"/>
    </source>
</evidence>
<evidence type="ECO:0000313" key="4">
    <source>
        <dbReference type="EMBL" id="CAL1684423.1"/>
    </source>
</evidence>
<keyword evidence="5" id="KW-1185">Reference proteome</keyword>
<evidence type="ECO:0000259" key="3">
    <source>
        <dbReference type="Pfam" id="PF04825"/>
    </source>
</evidence>
<reference evidence="4" key="1">
    <citation type="submission" date="2024-04" db="EMBL/GenBank/DDBJ databases">
        <authorList>
            <consortium name="Molecular Ecology Group"/>
        </authorList>
    </citation>
    <scope>NUCLEOTIDE SEQUENCE</scope>
</reference>
<dbReference type="EMBL" id="OZ034828">
    <property type="protein sequence ID" value="CAL1684423.1"/>
    <property type="molecule type" value="Genomic_DNA"/>
</dbReference>
<dbReference type="PANTHER" id="PTHR12585">
    <property type="entry name" value="SCC1 / RAD21 FAMILY MEMBER"/>
    <property type="match status" value="1"/>
</dbReference>
<evidence type="ECO:0000313" key="5">
    <source>
        <dbReference type="Proteomes" id="UP001497644"/>
    </source>
</evidence>
<dbReference type="AlphaFoldDB" id="A0AAV2NXK3"/>
<dbReference type="GO" id="GO:0005634">
    <property type="term" value="C:nucleus"/>
    <property type="evidence" value="ECO:0007669"/>
    <property type="project" value="UniProtKB-SubCell"/>
</dbReference>
<name>A0AAV2NXK3_9HYME</name>
<dbReference type="PANTHER" id="PTHR12585:SF27">
    <property type="entry name" value="MEIOTIC RECOMBINATION PROTEIN REC8 HOMOLOG"/>
    <property type="match status" value="1"/>
</dbReference>
<gene>
    <name evidence="4" type="ORF">LPLAT_LOCUS10051</name>
</gene>
<dbReference type="GO" id="GO:0030893">
    <property type="term" value="C:meiotic cohesin complex"/>
    <property type="evidence" value="ECO:0007669"/>
    <property type="project" value="TreeGrafter"/>
</dbReference>
<keyword evidence="2" id="KW-0539">Nucleus</keyword>
<dbReference type="GO" id="GO:0051177">
    <property type="term" value="P:meiotic sister chromatid cohesion"/>
    <property type="evidence" value="ECO:0007669"/>
    <property type="project" value="TreeGrafter"/>
</dbReference>
<proteinExistence type="predicted"/>
<comment type="subcellular location">
    <subcellularLocation>
        <location evidence="1">Nucleus</location>
    </subcellularLocation>
</comment>
<dbReference type="InterPro" id="IPR006910">
    <property type="entry name" value="Rad21_Rec8_N"/>
</dbReference>
<dbReference type="GO" id="GO:0003682">
    <property type="term" value="F:chromatin binding"/>
    <property type="evidence" value="ECO:0007669"/>
    <property type="project" value="TreeGrafter"/>
</dbReference>
<dbReference type="InterPro" id="IPR023093">
    <property type="entry name" value="ScpA-like_C"/>
</dbReference>
<sequence>MFYPTQLLNYPQRTELVLCWFAATMSERSFKNRNKSVTINKIKVTKICKEILQIICNNHGMRSSLYLSSQLMYGVTKLHLYQIIYYEKEVFEIQQKFDLMLRREREKHIDAVEDFDIDPFKLPLVREDNPQLDENLHLLPEQDLSDRLCMMREAEVCQYFGALTDKELDIMYEDDIFSLEKRLQTVRYSQERDGIEMIDDIEIAEEIHQERHSSQKILSPVLMNVSNTNAKSKELPLISQKRDAPCQPQTEIPTKRRHLSKDTMAVPLTEDVTVEGIRAPISPQQVESNIVLESLESSSSFFVIKISKKIIDRKTTLNGKLLQKWRSDVNIHCSQSKMAQIHFTPAKNLLTRPSSHKQCGAHLRPLFNNHFTRPSTSSRQDIVPTELMQPEEALRAEETTSKLNLPTELSALEKNTIITADGSALVHEVSAMPPPEMTVPDMIAEEDITKDITKREHNQKKTDSNETDESLIDIVNLLERQHLVEDDHIILEPSVCSSSTSSQPISLTSRDILGQLEALLSEKEHIKFNELISGKYSAEDKTTAFHILLELHAEQKIVLVQTDCRDTLWIRKFNI</sequence>